<gene>
    <name evidence="11" type="ORF">ACFQ0E_02955</name>
</gene>
<keyword evidence="2" id="KW-1003">Cell membrane</keyword>
<comment type="subcellular location">
    <subcellularLocation>
        <location evidence="1">Cell inner membrane</location>
        <topology evidence="1">Multi-pass membrane protein</topology>
    </subcellularLocation>
</comment>
<feature type="transmembrane region" description="Helical" evidence="8">
    <location>
        <begin position="154"/>
        <end position="176"/>
    </location>
</feature>
<dbReference type="Pfam" id="PF00884">
    <property type="entry name" value="Sulfatase"/>
    <property type="match status" value="2"/>
</dbReference>
<feature type="domain" description="Sulfatase N-terminal" evidence="9">
    <location>
        <begin position="238"/>
        <end position="439"/>
    </location>
</feature>
<accession>A0ABW2YAA9</accession>
<evidence type="ECO:0000256" key="3">
    <source>
        <dbReference type="ARBA" id="ARBA00022519"/>
    </source>
</evidence>
<dbReference type="RefSeq" id="WP_386822206.1">
    <property type="nucleotide sequence ID" value="NZ_JBHTIF010000001.1"/>
</dbReference>
<dbReference type="CDD" id="cd16017">
    <property type="entry name" value="LptA"/>
    <property type="match status" value="1"/>
</dbReference>
<evidence type="ECO:0000256" key="6">
    <source>
        <dbReference type="ARBA" id="ARBA00022989"/>
    </source>
</evidence>
<keyword evidence="7 8" id="KW-0472">Membrane</keyword>
<evidence type="ECO:0000256" key="8">
    <source>
        <dbReference type="SAM" id="Phobius"/>
    </source>
</evidence>
<evidence type="ECO:0000313" key="12">
    <source>
        <dbReference type="Proteomes" id="UP001597110"/>
    </source>
</evidence>
<evidence type="ECO:0000256" key="1">
    <source>
        <dbReference type="ARBA" id="ARBA00004429"/>
    </source>
</evidence>
<dbReference type="InterPro" id="IPR012549">
    <property type="entry name" value="EptA-like_N"/>
</dbReference>
<reference evidence="12" key="1">
    <citation type="journal article" date="2019" name="Int. J. Syst. Evol. Microbiol.">
        <title>The Global Catalogue of Microorganisms (GCM) 10K type strain sequencing project: providing services to taxonomists for standard genome sequencing and annotation.</title>
        <authorList>
            <consortium name="The Broad Institute Genomics Platform"/>
            <consortium name="The Broad Institute Genome Sequencing Center for Infectious Disease"/>
            <person name="Wu L."/>
            <person name="Ma J."/>
        </authorList>
    </citation>
    <scope>NUCLEOTIDE SEQUENCE [LARGE SCALE GENOMIC DNA]</scope>
    <source>
        <strain evidence="12">CCUG 55585</strain>
    </source>
</reference>
<keyword evidence="6 8" id="KW-1133">Transmembrane helix</keyword>
<dbReference type="InterPro" id="IPR017850">
    <property type="entry name" value="Alkaline_phosphatase_core_sf"/>
</dbReference>
<evidence type="ECO:0000256" key="7">
    <source>
        <dbReference type="ARBA" id="ARBA00023136"/>
    </source>
</evidence>
<name>A0ABW2YAA9_9GAMM</name>
<keyword evidence="5 8" id="KW-0812">Transmembrane</keyword>
<dbReference type="EC" id="2.7.-.-" evidence="11"/>
<feature type="transmembrane region" description="Helical" evidence="8">
    <location>
        <begin position="121"/>
        <end position="142"/>
    </location>
</feature>
<feature type="domain" description="Phosphoethanolamine transferase N-terminal" evidence="10">
    <location>
        <begin position="59"/>
        <end position="208"/>
    </location>
</feature>
<keyword evidence="12" id="KW-1185">Reference proteome</keyword>
<dbReference type="GO" id="GO:0016740">
    <property type="term" value="F:transferase activity"/>
    <property type="evidence" value="ECO:0007669"/>
    <property type="project" value="UniProtKB-KW"/>
</dbReference>
<evidence type="ECO:0000256" key="2">
    <source>
        <dbReference type="ARBA" id="ARBA00022475"/>
    </source>
</evidence>
<dbReference type="Proteomes" id="UP001597110">
    <property type="component" value="Unassembled WGS sequence"/>
</dbReference>
<evidence type="ECO:0000256" key="4">
    <source>
        <dbReference type="ARBA" id="ARBA00022679"/>
    </source>
</evidence>
<feature type="transmembrane region" description="Helical" evidence="8">
    <location>
        <begin position="80"/>
        <end position="101"/>
    </location>
</feature>
<dbReference type="Gene3D" id="3.40.720.10">
    <property type="entry name" value="Alkaline Phosphatase, subunit A"/>
    <property type="match status" value="1"/>
</dbReference>
<dbReference type="PANTHER" id="PTHR30443:SF0">
    <property type="entry name" value="PHOSPHOETHANOLAMINE TRANSFERASE EPTA"/>
    <property type="match status" value="1"/>
</dbReference>
<proteinExistence type="predicted"/>
<evidence type="ECO:0000256" key="5">
    <source>
        <dbReference type="ARBA" id="ARBA00022692"/>
    </source>
</evidence>
<protein>
    <submittedName>
        <fullName evidence="11">Phosphoethanolamine transferase</fullName>
        <ecNumber evidence="11">2.7.-.-</ecNumber>
    </submittedName>
</protein>
<feature type="transmembrane region" description="Helical" evidence="8">
    <location>
        <begin position="51"/>
        <end position="68"/>
    </location>
</feature>
<evidence type="ECO:0000313" key="11">
    <source>
        <dbReference type="EMBL" id="MFD0724551.1"/>
    </source>
</evidence>
<evidence type="ECO:0000259" key="10">
    <source>
        <dbReference type="Pfam" id="PF08019"/>
    </source>
</evidence>
<dbReference type="Pfam" id="PF08019">
    <property type="entry name" value="EptA_B_N"/>
    <property type="match status" value="1"/>
</dbReference>
<dbReference type="EMBL" id="JBHTIF010000001">
    <property type="protein sequence ID" value="MFD0724551.1"/>
    <property type="molecule type" value="Genomic_DNA"/>
</dbReference>
<sequence>MPHAVKTFRPALGAGSVLLLVVAYLVVALNARFWGVVFDTTGLAGLHGAKVVAAVAAALFALTLLMLLPLSLRWTFRPGLAVVLLLSAAAAFFIGDYGAVIDRHALASVYATDAREAGEWLSLRMLAFIAAFGALPAALLWWVRIDWRSAPRELWSRLKLSALAFALLAVAAGVAGKDVASLLRNRMELRHIANPFALLAANLSYLDHARDADRPFVRIGTDARRGDVLVPSKRPVVLVLAIGESLRAASLDLNGYTRDTDVDLHPLPIVNFGRVDSCGTNTATSLPCMFSDLGRAAYDDAEAKHRENLVDVIQRAGYEVLWIDNNTGSKGLAARAKELSAAEGADPSRCNADGCHDEVLVDRLKTLLPTIRRDTVIVVHLLGSHGPAYHARYPAGFAVFQPECRTNELQTCSDAQLRNTYDNSVLYTTHVLAEIVSLLGEPSALVNRMPIEALRCRARRGHAGAGACPEPDVSPTAAVDPGIDAAMLFVSDHGESLGENGLYLHGAPYAIAPDEQTHVPMLLWASDRFAARRRLDLDCVRRGADRPLSHDHFFHSVLALADVRTAARKPALDLFAGCAPSR</sequence>
<comment type="caution">
    <text evidence="11">The sequence shown here is derived from an EMBL/GenBank/DDBJ whole genome shotgun (WGS) entry which is preliminary data.</text>
</comment>
<dbReference type="InterPro" id="IPR000917">
    <property type="entry name" value="Sulfatase_N"/>
</dbReference>
<keyword evidence="4 11" id="KW-0808">Transferase</keyword>
<keyword evidence="3" id="KW-0997">Cell inner membrane</keyword>
<organism evidence="11 12">
    <name type="scientific">Lysobacter brunescens</name>
    <dbReference type="NCBI Taxonomy" id="262323"/>
    <lineage>
        <taxon>Bacteria</taxon>
        <taxon>Pseudomonadati</taxon>
        <taxon>Pseudomonadota</taxon>
        <taxon>Gammaproteobacteria</taxon>
        <taxon>Lysobacterales</taxon>
        <taxon>Lysobacteraceae</taxon>
        <taxon>Lysobacter</taxon>
    </lineage>
</organism>
<dbReference type="SUPFAM" id="SSF53649">
    <property type="entry name" value="Alkaline phosphatase-like"/>
    <property type="match status" value="2"/>
</dbReference>
<dbReference type="InterPro" id="IPR058130">
    <property type="entry name" value="PEA_transf_C"/>
</dbReference>
<feature type="domain" description="Sulfatase N-terminal" evidence="9">
    <location>
        <begin position="484"/>
        <end position="563"/>
    </location>
</feature>
<dbReference type="InterPro" id="IPR040423">
    <property type="entry name" value="PEA_transferase"/>
</dbReference>
<dbReference type="PANTHER" id="PTHR30443">
    <property type="entry name" value="INNER MEMBRANE PROTEIN"/>
    <property type="match status" value="1"/>
</dbReference>
<feature type="transmembrane region" description="Helical" evidence="8">
    <location>
        <begin position="12"/>
        <end position="31"/>
    </location>
</feature>
<evidence type="ECO:0000259" key="9">
    <source>
        <dbReference type="Pfam" id="PF00884"/>
    </source>
</evidence>